<reference evidence="2" key="1">
    <citation type="journal article" date="2020" name="Nature">
        <title>Giant virus diversity and host interactions through global metagenomics.</title>
        <authorList>
            <person name="Schulz F."/>
            <person name="Roux S."/>
            <person name="Paez-Espino D."/>
            <person name="Jungbluth S."/>
            <person name="Walsh D.A."/>
            <person name="Denef V.J."/>
            <person name="McMahon K.D."/>
            <person name="Konstantinidis K.T."/>
            <person name="Eloe-Fadrosh E.A."/>
            <person name="Kyrpides N.C."/>
            <person name="Woyke T."/>
        </authorList>
    </citation>
    <scope>NUCLEOTIDE SEQUENCE</scope>
    <source>
        <strain evidence="2">GVMAG-M-3300023184-13</strain>
    </source>
</reference>
<name>A0A6C0HML2_9ZZZZ</name>
<evidence type="ECO:0000256" key="1">
    <source>
        <dbReference type="SAM" id="Phobius"/>
    </source>
</evidence>
<feature type="transmembrane region" description="Helical" evidence="1">
    <location>
        <begin position="20"/>
        <end position="37"/>
    </location>
</feature>
<keyword evidence="1" id="KW-0472">Membrane</keyword>
<organism evidence="2">
    <name type="scientific">viral metagenome</name>
    <dbReference type="NCBI Taxonomy" id="1070528"/>
    <lineage>
        <taxon>unclassified sequences</taxon>
        <taxon>metagenomes</taxon>
        <taxon>organismal metagenomes</taxon>
    </lineage>
</organism>
<sequence length="221" mass="25274">MSIFKSSSSTYANTHISVSRAGIICVVIVLALLIFVLKKNVLDNFIVFLDENVIPSDCYNYLVTDGKQFYLLDTRKLYDDQTNPMPFSTRENAIAYLKGTGCSTAIPFINLLEKKKKNDDPTVSYERECNRKVAPNLFDLDICNTYGEDYDLAAAASFANINKIESDRSQYANYNVETCMIDRAVKMDPELDDTNFKQYFSTYFDRLNDNIDKQFLYVSSN</sequence>
<accession>A0A6C0HML2</accession>
<dbReference type="AlphaFoldDB" id="A0A6C0HML2"/>
<proteinExistence type="predicted"/>
<evidence type="ECO:0000313" key="2">
    <source>
        <dbReference type="EMBL" id="QHT81376.1"/>
    </source>
</evidence>
<dbReference type="EMBL" id="MN739981">
    <property type="protein sequence ID" value="QHT81376.1"/>
    <property type="molecule type" value="Genomic_DNA"/>
</dbReference>
<keyword evidence="1" id="KW-1133">Transmembrane helix</keyword>
<keyword evidence="1" id="KW-0812">Transmembrane</keyword>
<protein>
    <submittedName>
        <fullName evidence="2">Uncharacterized protein</fullName>
    </submittedName>
</protein>